<name>A0A1W1E309_9ZZZZ</name>
<accession>A0A1W1E309</accession>
<reference evidence="1" key="1">
    <citation type="submission" date="2016-10" db="EMBL/GenBank/DDBJ databases">
        <authorList>
            <person name="de Groot N.N."/>
        </authorList>
    </citation>
    <scope>NUCLEOTIDE SEQUENCE</scope>
</reference>
<organism evidence="1">
    <name type="scientific">hydrothermal vent metagenome</name>
    <dbReference type="NCBI Taxonomy" id="652676"/>
    <lineage>
        <taxon>unclassified sequences</taxon>
        <taxon>metagenomes</taxon>
        <taxon>ecological metagenomes</taxon>
    </lineage>
</organism>
<protein>
    <submittedName>
        <fullName evidence="1">Uncharacterized protein</fullName>
    </submittedName>
</protein>
<sequence>MYYDDNIAASATFSANLTIAFDKNNKKVVVKHGNELGHFDISNLFSDFNQVQSKFFINIFDEDNKPAFVDNVKINNQDFDDFSATTLDTNKWKIGKFPYLGE</sequence>
<dbReference type="EMBL" id="FPIA01000023">
    <property type="protein sequence ID" value="SFV88241.1"/>
    <property type="molecule type" value="Genomic_DNA"/>
</dbReference>
<proteinExistence type="predicted"/>
<gene>
    <name evidence="1" type="ORF">MNB_SUP05-SYMBIONT-7-647</name>
</gene>
<dbReference type="AlphaFoldDB" id="A0A1W1E309"/>
<evidence type="ECO:0000313" key="1">
    <source>
        <dbReference type="EMBL" id="SFV88241.1"/>
    </source>
</evidence>